<dbReference type="AlphaFoldDB" id="A0AA49JCX3"/>
<evidence type="ECO:0000313" key="1">
    <source>
        <dbReference type="EMBL" id="WKN36098.1"/>
    </source>
</evidence>
<dbReference type="EMBL" id="CP120682">
    <property type="protein sequence ID" value="WKN36098.1"/>
    <property type="molecule type" value="Genomic_DNA"/>
</dbReference>
<name>A0AA49JCX3_9BACT</name>
<proteinExistence type="predicted"/>
<reference evidence="1" key="1">
    <citation type="journal article" date="2023" name="Comput. Struct. Biotechnol. J.">
        <title>Discovery of a novel marine Bacteroidetes with a rich repertoire of carbohydrate-active enzymes.</title>
        <authorList>
            <person name="Chen B."/>
            <person name="Liu G."/>
            <person name="Chen Q."/>
            <person name="Wang H."/>
            <person name="Liu L."/>
            <person name="Tang K."/>
        </authorList>
    </citation>
    <scope>NUCLEOTIDE SEQUENCE</scope>
    <source>
        <strain evidence="1">TK19036</strain>
    </source>
</reference>
<protein>
    <submittedName>
        <fullName evidence="1">Glycosyltransferase family protein</fullName>
    </submittedName>
</protein>
<reference evidence="1" key="2">
    <citation type="journal article" date="2024" name="Antonie Van Leeuwenhoek">
        <title>Roseihalotalea indica gen. nov., sp. nov., a halophilic Bacteroidetes from mesopelagic Southwest Indian Ocean with higher carbohydrate metabolic potential.</title>
        <authorList>
            <person name="Chen B."/>
            <person name="Zhang M."/>
            <person name="Lin D."/>
            <person name="Ye J."/>
            <person name="Tang K."/>
        </authorList>
    </citation>
    <scope>NUCLEOTIDE SEQUENCE</scope>
    <source>
        <strain evidence="1">TK19036</strain>
    </source>
</reference>
<organism evidence="1">
    <name type="scientific">Roseihalotalea indica</name>
    <dbReference type="NCBI Taxonomy" id="2867963"/>
    <lineage>
        <taxon>Bacteria</taxon>
        <taxon>Pseudomonadati</taxon>
        <taxon>Bacteroidota</taxon>
        <taxon>Cytophagia</taxon>
        <taxon>Cytophagales</taxon>
        <taxon>Catalimonadaceae</taxon>
        <taxon>Roseihalotalea</taxon>
    </lineage>
</organism>
<accession>A0AA49JCX3</accession>
<sequence>MRVLYAIQGTGNGHVSRARDIVPILQDKVQLDLLISGTQADVSLPHPVKYQLKGAGFIFGKSGGVDLMKTYQKTDTRRLLKDIRNLPVQDYDLVINDFEPVSAWAAYFKKVPCIALSHQCAILNENAPQPKKKDRVGKAILKNYAPADQCYGFHFAEFDKNIFTPVIRKQLREADVKNSGHYTVYLPAFDDQKLIKRFRNFPDVPWQVFSKHTKRTYREGNVSVCPVDNEAFITSLTTCEGILCGAGFETPAEALFLQKKLMVIPMKNQYEQHCNAAALEALGVPVIENFKKKQLPRIEKWIQNALPVDVNYPDLTEEIIDLALSQEYSIPGM</sequence>
<dbReference type="Pfam" id="PF13528">
    <property type="entry name" value="Glyco_trans_1_3"/>
    <property type="match status" value="1"/>
</dbReference>
<dbReference type="SUPFAM" id="SSF53756">
    <property type="entry name" value="UDP-Glycosyltransferase/glycogen phosphorylase"/>
    <property type="match status" value="1"/>
</dbReference>
<gene>
    <name evidence="1" type="ORF">K4G66_27405</name>
</gene>